<evidence type="ECO:0000313" key="2">
    <source>
        <dbReference type="Proteomes" id="UP000379480"/>
    </source>
</evidence>
<dbReference type="EMBL" id="CABVHY010000035">
    <property type="protein sequence ID" value="VVO36851.1"/>
    <property type="molecule type" value="Genomic_DNA"/>
</dbReference>
<dbReference type="Proteomes" id="UP000379480">
    <property type="component" value="Unassembled WGS sequence"/>
</dbReference>
<dbReference type="AlphaFoldDB" id="A0A5E7FBQ6"/>
<reference evidence="1 2" key="1">
    <citation type="submission" date="2019-09" db="EMBL/GenBank/DDBJ databases">
        <authorList>
            <person name="Chandra G."/>
            <person name="Truman W A."/>
        </authorList>
    </citation>
    <scope>NUCLEOTIDE SEQUENCE [LARGE SCALE GENOMIC DNA]</scope>
    <source>
        <strain evidence="1">PS723</strain>
    </source>
</reference>
<accession>A0A5E7FBQ6</accession>
<organism evidence="1 2">
    <name type="scientific">Pseudomonas fluorescens</name>
    <dbReference type="NCBI Taxonomy" id="294"/>
    <lineage>
        <taxon>Bacteria</taxon>
        <taxon>Pseudomonadati</taxon>
        <taxon>Pseudomonadota</taxon>
        <taxon>Gammaproteobacteria</taxon>
        <taxon>Pseudomonadales</taxon>
        <taxon>Pseudomonadaceae</taxon>
        <taxon>Pseudomonas</taxon>
    </lineage>
</organism>
<sequence>MKILLLGKSSQLGWEPQRSLAQFGELIAVDRHVGDGFCVDLAGS</sequence>
<gene>
    <name evidence="1" type="ORF">PS723_05451</name>
</gene>
<evidence type="ECO:0000313" key="1">
    <source>
        <dbReference type="EMBL" id="VVO36851.1"/>
    </source>
</evidence>
<proteinExistence type="predicted"/>
<name>A0A5E7FBQ6_PSEFL</name>
<protein>
    <submittedName>
        <fullName evidence="1">Uncharacterized protein</fullName>
    </submittedName>
</protein>